<comment type="subcellular location">
    <subcellularLocation>
        <location evidence="1">Cytoplasm</location>
        <location evidence="1">Cytoskeleton</location>
    </subcellularLocation>
</comment>
<comment type="similarity">
    <text evidence="6">Belongs to the actin family.</text>
</comment>
<dbReference type="Gene3D" id="3.30.420.40">
    <property type="match status" value="2"/>
</dbReference>
<dbReference type="InterPro" id="IPR004000">
    <property type="entry name" value="Actin"/>
</dbReference>
<dbReference type="PANTHER" id="PTHR11937">
    <property type="entry name" value="ACTIN"/>
    <property type="match status" value="1"/>
</dbReference>
<reference evidence="7" key="1">
    <citation type="journal article" date="2011" name="Plant Physiol.">
        <title>Comprehensive sequence analysis of 24,783 barley full-length cDNAs derived from 12 clone libraries.</title>
        <authorList>
            <person name="Matsumoto T."/>
            <person name="Tanaka T."/>
            <person name="Sakai H."/>
            <person name="Amano N."/>
            <person name="Kanamori H."/>
            <person name="Kurita K."/>
            <person name="Kikuta A."/>
            <person name="Kamiya K."/>
            <person name="Yamamoto M."/>
            <person name="Ikawa H."/>
            <person name="Fujii N."/>
            <person name="Hori K."/>
            <person name="Itoh T."/>
            <person name="Sato K."/>
        </authorList>
    </citation>
    <scope>NUCLEOTIDE SEQUENCE</scope>
    <source>
        <tissue evidence="7">Shoot and root</tissue>
    </source>
</reference>
<dbReference type="Gene3D" id="3.90.640.10">
    <property type="entry name" value="Actin, Chain A, domain 4"/>
    <property type="match status" value="1"/>
</dbReference>
<evidence type="ECO:0000256" key="4">
    <source>
        <dbReference type="ARBA" id="ARBA00022840"/>
    </source>
</evidence>
<evidence type="ECO:0000256" key="2">
    <source>
        <dbReference type="ARBA" id="ARBA00022490"/>
    </source>
</evidence>
<dbReference type="GO" id="GO:0005524">
    <property type="term" value="F:ATP binding"/>
    <property type="evidence" value="ECO:0007669"/>
    <property type="project" value="UniProtKB-KW"/>
</dbReference>
<sequence length="373" mass="41218">MSDATAVVIDNGTGMIKAGVAGEDAPKACFPSCVGVPRHGQMIGSDGKSLYVGKDAIEKKGVLTIHYPVEHGVVSNWDYMEKIWNYTYYNELRVEPSEQPVHLTEAPKNPKDNREKMMQIFFESFSVPSFYVSIQAVLSLYASGKTTGLVFDAGDGVTHLVPVYEAYSLQHAISRMDLAGRDLTNYLKDILTESGISLTSTAELEIVKEIKEKKCYVALDYEAELGEFDKGDSKVTEFEMPDGQIVKIKSQQIKCPEALFKPSFLGKDFGGVHQTSYQCVQKCDVDLRRTLFGNIILSGGTTMFPGLADRLSKEVSAMAPSSVKVKVIAPTERKFSVWIGGSVLSTLATFQTMWITRQEFDENGSVIVHRKCI</sequence>
<dbReference type="AlphaFoldDB" id="F2E730"/>
<organism evidence="7">
    <name type="scientific">Hordeum vulgare subsp. vulgare</name>
    <name type="common">Domesticated barley</name>
    <dbReference type="NCBI Taxonomy" id="112509"/>
    <lineage>
        <taxon>Eukaryota</taxon>
        <taxon>Viridiplantae</taxon>
        <taxon>Streptophyta</taxon>
        <taxon>Embryophyta</taxon>
        <taxon>Tracheophyta</taxon>
        <taxon>Spermatophyta</taxon>
        <taxon>Magnoliopsida</taxon>
        <taxon>Liliopsida</taxon>
        <taxon>Poales</taxon>
        <taxon>Poaceae</taxon>
        <taxon>BOP clade</taxon>
        <taxon>Pooideae</taxon>
        <taxon>Triticodae</taxon>
        <taxon>Triticeae</taxon>
        <taxon>Hordeinae</taxon>
        <taxon>Hordeum</taxon>
    </lineage>
</organism>
<dbReference type="InterPro" id="IPR043129">
    <property type="entry name" value="ATPase_NBD"/>
</dbReference>
<dbReference type="PRINTS" id="PR00190">
    <property type="entry name" value="ACTIN"/>
</dbReference>
<evidence type="ECO:0000256" key="1">
    <source>
        <dbReference type="ARBA" id="ARBA00004245"/>
    </source>
</evidence>
<dbReference type="SMART" id="SM00268">
    <property type="entry name" value="ACTIN"/>
    <property type="match status" value="1"/>
</dbReference>
<evidence type="ECO:0000256" key="3">
    <source>
        <dbReference type="ARBA" id="ARBA00022741"/>
    </source>
</evidence>
<keyword evidence="5" id="KW-0206">Cytoskeleton</keyword>
<dbReference type="SUPFAM" id="SSF53067">
    <property type="entry name" value="Actin-like ATPase domain"/>
    <property type="match status" value="2"/>
</dbReference>
<keyword evidence="3" id="KW-0547">Nucleotide-binding</keyword>
<evidence type="ECO:0000256" key="6">
    <source>
        <dbReference type="RuleBase" id="RU000487"/>
    </source>
</evidence>
<proteinExistence type="evidence at transcript level"/>
<dbReference type="GO" id="GO:0005856">
    <property type="term" value="C:cytoskeleton"/>
    <property type="evidence" value="ECO:0007669"/>
    <property type="project" value="UniProtKB-SubCell"/>
</dbReference>
<evidence type="ECO:0000256" key="5">
    <source>
        <dbReference type="ARBA" id="ARBA00023212"/>
    </source>
</evidence>
<accession>F2E730</accession>
<keyword evidence="2" id="KW-0963">Cytoplasm</keyword>
<protein>
    <submittedName>
        <fullName evidence="7">Predicted protein</fullName>
    </submittedName>
</protein>
<dbReference type="Pfam" id="PF00022">
    <property type="entry name" value="Actin"/>
    <property type="match status" value="1"/>
</dbReference>
<evidence type="ECO:0000313" key="7">
    <source>
        <dbReference type="EMBL" id="BAK03152.1"/>
    </source>
</evidence>
<dbReference type="FunFam" id="3.30.420.40:FF:000148">
    <property type="entry name" value="Actin, alpha skeletal muscle"/>
    <property type="match status" value="1"/>
</dbReference>
<keyword evidence="4" id="KW-0067">ATP-binding</keyword>
<name>F2E730_HORVV</name>
<dbReference type="FunFam" id="3.90.640.10:FF:000007">
    <property type="entry name" value="Actin like 7B"/>
    <property type="match status" value="1"/>
</dbReference>
<dbReference type="EMBL" id="AK371954">
    <property type="protein sequence ID" value="BAK03152.1"/>
    <property type="molecule type" value="mRNA"/>
</dbReference>